<dbReference type="Pfam" id="PF00072">
    <property type="entry name" value="Response_reg"/>
    <property type="match status" value="1"/>
</dbReference>
<evidence type="ECO:0000259" key="3">
    <source>
        <dbReference type="PROSITE" id="PS50110"/>
    </source>
</evidence>
<dbReference type="OrthoDB" id="9804747at2"/>
<keyword evidence="6" id="KW-1185">Reference proteome</keyword>
<evidence type="ECO:0000313" key="6">
    <source>
        <dbReference type="Proteomes" id="UP000443070"/>
    </source>
</evidence>
<dbReference type="SUPFAM" id="SSF52172">
    <property type="entry name" value="CheY-like"/>
    <property type="match status" value="1"/>
</dbReference>
<evidence type="ECO:0000256" key="1">
    <source>
        <dbReference type="ARBA" id="ARBA00022553"/>
    </source>
</evidence>
<evidence type="ECO:0000313" key="4">
    <source>
        <dbReference type="EMBL" id="MTT74673.1"/>
    </source>
</evidence>
<dbReference type="CDD" id="cd17538">
    <property type="entry name" value="REC_D1_PleD-like"/>
    <property type="match status" value="1"/>
</dbReference>
<dbReference type="Gene3D" id="3.40.50.2300">
    <property type="match status" value="1"/>
</dbReference>
<feature type="domain" description="Response regulatory" evidence="3">
    <location>
        <begin position="3"/>
        <end position="119"/>
    </location>
</feature>
<dbReference type="PANTHER" id="PTHR44591">
    <property type="entry name" value="STRESS RESPONSE REGULATOR PROTEIN 1"/>
    <property type="match status" value="1"/>
</dbReference>
<evidence type="ECO:0000313" key="7">
    <source>
        <dbReference type="Proteomes" id="UP000484547"/>
    </source>
</evidence>
<dbReference type="PANTHER" id="PTHR44591:SF3">
    <property type="entry name" value="RESPONSE REGULATORY DOMAIN-CONTAINING PROTEIN"/>
    <property type="match status" value="1"/>
</dbReference>
<evidence type="ECO:0000256" key="2">
    <source>
        <dbReference type="PROSITE-ProRule" id="PRU00169"/>
    </source>
</evidence>
<comment type="caution">
    <text evidence="4">The sequence shown here is derived from an EMBL/GenBank/DDBJ whole genome shotgun (WGS) entry which is preliminary data.</text>
</comment>
<dbReference type="Proteomes" id="UP000443070">
    <property type="component" value="Unassembled WGS sequence"/>
</dbReference>
<dbReference type="PROSITE" id="PS50110">
    <property type="entry name" value="RESPONSE_REGULATORY"/>
    <property type="match status" value="1"/>
</dbReference>
<dbReference type="GO" id="GO:0000160">
    <property type="term" value="P:phosphorelay signal transduction system"/>
    <property type="evidence" value="ECO:0007669"/>
    <property type="project" value="InterPro"/>
</dbReference>
<dbReference type="SMART" id="SM00448">
    <property type="entry name" value="REC"/>
    <property type="match status" value="1"/>
</dbReference>
<evidence type="ECO:0000313" key="5">
    <source>
        <dbReference type="EMBL" id="MTU02804.1"/>
    </source>
</evidence>
<organism evidence="4 7">
    <name type="scientific">Phascolarctobacterium faecium</name>
    <dbReference type="NCBI Taxonomy" id="33025"/>
    <lineage>
        <taxon>Bacteria</taxon>
        <taxon>Bacillati</taxon>
        <taxon>Bacillota</taxon>
        <taxon>Negativicutes</taxon>
        <taxon>Acidaminococcales</taxon>
        <taxon>Acidaminococcaceae</taxon>
        <taxon>Phascolarctobacterium</taxon>
    </lineage>
</organism>
<dbReference type="EMBL" id="WNBM01000001">
    <property type="protein sequence ID" value="MTT74673.1"/>
    <property type="molecule type" value="Genomic_DNA"/>
</dbReference>
<dbReference type="AlphaFoldDB" id="A0A7X3BUD8"/>
<dbReference type="Proteomes" id="UP000484547">
    <property type="component" value="Unassembled WGS sequence"/>
</dbReference>
<dbReference type="InterPro" id="IPR001789">
    <property type="entry name" value="Sig_transdc_resp-reg_receiver"/>
</dbReference>
<dbReference type="RefSeq" id="WP_155163391.1">
    <property type="nucleotide sequence ID" value="NZ_WNBG01000001.1"/>
</dbReference>
<sequence>MKTVLIVDDNIKNLDLFKDFVESWGYETVTAQQGKDAISLAERYLPDIILLDVMLPGMSGYEVCRELKENTKTQHIPVVMITVLNDIADRIHGYKIGADQFLVKPVDYNELHAILDSLFGKKSMFDEMESRGTVIESLNVLLKQCLPSEAVVVADRKFHYCRKLCDYLNLSKNETEQGLLLVRIQDTIATLCKQKGTVPEDEMTFLEPLKMDKWVKPLLLYIRGYLNGVDETLQRKINEYHLEKLAGISFVLDRYGSILVSENGDDNKALLKLRQECSQYAYPDDVVRLLEQIVNDELFMKSLKDK</sequence>
<keyword evidence="1 2" id="KW-0597">Phosphoprotein</keyword>
<dbReference type="InterPro" id="IPR050595">
    <property type="entry name" value="Bact_response_regulator"/>
</dbReference>
<gene>
    <name evidence="4" type="ORF">GMD11_00115</name>
    <name evidence="5" type="ORF">GMD18_00110</name>
</gene>
<dbReference type="InterPro" id="IPR011006">
    <property type="entry name" value="CheY-like_superfamily"/>
</dbReference>
<name>A0A7X3BUD8_9FIRM</name>
<protein>
    <submittedName>
        <fullName evidence="4">Response regulator</fullName>
    </submittedName>
</protein>
<proteinExistence type="predicted"/>
<accession>A0A7X3BUD8</accession>
<feature type="modified residue" description="4-aspartylphosphate" evidence="2">
    <location>
        <position position="52"/>
    </location>
</feature>
<reference evidence="6 7" key="1">
    <citation type="journal article" date="2019" name="Nat. Med.">
        <title>A library of human gut bacterial isolates paired with longitudinal multiomics data enables mechanistic microbiome research.</title>
        <authorList>
            <person name="Poyet M."/>
            <person name="Groussin M."/>
            <person name="Gibbons S.M."/>
            <person name="Avila-Pacheco J."/>
            <person name="Jiang X."/>
            <person name="Kearney S.M."/>
            <person name="Perrotta A.R."/>
            <person name="Berdy B."/>
            <person name="Zhao S."/>
            <person name="Lieberman T.D."/>
            <person name="Swanson P.K."/>
            <person name="Smith M."/>
            <person name="Roesemann S."/>
            <person name="Alexander J.E."/>
            <person name="Rich S.A."/>
            <person name="Livny J."/>
            <person name="Vlamakis H."/>
            <person name="Clish C."/>
            <person name="Bullock K."/>
            <person name="Deik A."/>
            <person name="Scott J."/>
            <person name="Pierce K.A."/>
            <person name="Xavier R.J."/>
            <person name="Alm E.J."/>
        </authorList>
    </citation>
    <scope>NUCLEOTIDE SEQUENCE [LARGE SCALE GENOMIC DNA]</scope>
    <source>
        <strain evidence="4 7">BIOML-A13</strain>
        <strain evidence="5 6">BIOML-A3</strain>
    </source>
</reference>
<dbReference type="EMBL" id="WNBW01000001">
    <property type="protein sequence ID" value="MTU02804.1"/>
    <property type="molecule type" value="Genomic_DNA"/>
</dbReference>